<gene>
    <name evidence="3" type="ORF">AFUS01_LOCUS31827</name>
</gene>
<feature type="compositionally biased region" description="Polar residues" evidence="1">
    <location>
        <begin position="21"/>
        <end position="32"/>
    </location>
</feature>
<dbReference type="EMBL" id="CAJVCH010512731">
    <property type="protein sequence ID" value="CAG7821493.1"/>
    <property type="molecule type" value="Genomic_DNA"/>
</dbReference>
<evidence type="ECO:0000256" key="2">
    <source>
        <dbReference type="SAM" id="Phobius"/>
    </source>
</evidence>
<keyword evidence="4" id="KW-1185">Reference proteome</keyword>
<accession>A0A8J2LF67</accession>
<evidence type="ECO:0000313" key="3">
    <source>
        <dbReference type="EMBL" id="CAG7821493.1"/>
    </source>
</evidence>
<keyword evidence="2" id="KW-0812">Transmembrane</keyword>
<dbReference type="AlphaFoldDB" id="A0A8J2LF67"/>
<dbReference type="GO" id="GO:0016706">
    <property type="term" value="F:2-oxoglutarate-dependent dioxygenase activity"/>
    <property type="evidence" value="ECO:0007669"/>
    <property type="project" value="TreeGrafter"/>
</dbReference>
<dbReference type="PANTHER" id="PTHR12480">
    <property type="entry name" value="ARGININE DEMETHYLASE AND LYSYL-HYDROXYLASE JMJD"/>
    <property type="match status" value="1"/>
</dbReference>
<name>A0A8J2LF67_9HEXA</name>
<evidence type="ECO:0000313" key="4">
    <source>
        <dbReference type="Proteomes" id="UP000708208"/>
    </source>
</evidence>
<keyword evidence="2" id="KW-0472">Membrane</keyword>
<feature type="transmembrane region" description="Helical" evidence="2">
    <location>
        <begin position="97"/>
        <end position="119"/>
    </location>
</feature>
<comment type="caution">
    <text evidence="3">The sequence shown here is derived from an EMBL/GenBank/DDBJ whole genome shotgun (WGS) entry which is preliminary data.</text>
</comment>
<feature type="region of interest" description="Disordered" evidence="1">
    <location>
        <begin position="1"/>
        <end position="33"/>
    </location>
</feature>
<feature type="compositionally biased region" description="Polar residues" evidence="1">
    <location>
        <begin position="1"/>
        <end position="13"/>
    </location>
</feature>
<keyword evidence="2" id="KW-1133">Transmembrane helix</keyword>
<dbReference type="OrthoDB" id="47883at2759"/>
<dbReference type="Proteomes" id="UP000708208">
    <property type="component" value="Unassembled WGS sequence"/>
</dbReference>
<dbReference type="PANTHER" id="PTHR12480:SF13">
    <property type="entry name" value="LD14533P"/>
    <property type="match status" value="1"/>
</dbReference>
<protein>
    <submittedName>
        <fullName evidence="3">Uncharacterized protein</fullName>
    </submittedName>
</protein>
<organism evidence="3 4">
    <name type="scientific">Allacma fusca</name>
    <dbReference type="NCBI Taxonomy" id="39272"/>
    <lineage>
        <taxon>Eukaryota</taxon>
        <taxon>Metazoa</taxon>
        <taxon>Ecdysozoa</taxon>
        <taxon>Arthropoda</taxon>
        <taxon>Hexapoda</taxon>
        <taxon>Collembola</taxon>
        <taxon>Symphypleona</taxon>
        <taxon>Sminthuridae</taxon>
        <taxon>Allacma</taxon>
    </lineage>
</organism>
<dbReference type="InterPro" id="IPR050910">
    <property type="entry name" value="JMJD6_ArgDemeth/LysHydrox"/>
</dbReference>
<evidence type="ECO:0000256" key="1">
    <source>
        <dbReference type="SAM" id="MobiDB-lite"/>
    </source>
</evidence>
<reference evidence="3" key="1">
    <citation type="submission" date="2021-06" db="EMBL/GenBank/DDBJ databases">
        <authorList>
            <person name="Hodson N. C."/>
            <person name="Mongue J. A."/>
            <person name="Jaron S. K."/>
        </authorList>
    </citation>
    <scope>NUCLEOTIDE SEQUENCE</scope>
</reference>
<sequence length="378" mass="42649">MKQKVSGSGSNNVDLDDPSDDSSQNEMNSFGNNDDKDLFNALYESCEEAYGKGVDSVEIYNVLHSKEIFDLVETLSDRKSNFNKLLWRSLVQKCRSVVICAAGFLFFVLILNGAVFYFLEINPLVLFPRLAGRACLLPAHPILLEMMRPIQNCGMCRNYKKTNAVVIEYSTLPSESEFRSVAYLSRPIVIRGAAFGTGMPTTFNFGKLRNIFESVPGGVDSAYEDCQFLPFRSPFSTLREAFAGINDTTKWERPWYIGWSNCHPEVAAQLREIFPRPKFLPSDSESSAIDWIFVGSPRMGASMHIDFVRRPSWQAQLSGTKQWTLRPVPECEEECASVNLSPITIRPGDMIFLETNIWYHETVILGENLSISIGSEYD</sequence>
<proteinExistence type="predicted"/>